<reference evidence="1" key="1">
    <citation type="submission" date="2021-02" db="EMBL/GenBank/DDBJ databases">
        <title>Genome sequence of Rhodospirillales sp. strain TMPK1 isolated from soil.</title>
        <authorList>
            <person name="Nakai R."/>
            <person name="Kusada H."/>
            <person name="Tamaki H."/>
        </authorList>
    </citation>
    <scope>NUCLEOTIDE SEQUENCE</scope>
    <source>
        <strain evidence="1">TMPK1</strain>
    </source>
</reference>
<organism evidence="1 2">
    <name type="scientific">Roseiterribacter gracilis</name>
    <dbReference type="NCBI Taxonomy" id="2812848"/>
    <lineage>
        <taxon>Bacteria</taxon>
        <taxon>Pseudomonadati</taxon>
        <taxon>Pseudomonadota</taxon>
        <taxon>Alphaproteobacteria</taxon>
        <taxon>Rhodospirillales</taxon>
        <taxon>Roseiterribacteraceae</taxon>
        <taxon>Roseiterribacter</taxon>
    </lineage>
</organism>
<keyword evidence="2" id="KW-1185">Reference proteome</keyword>
<dbReference type="Proteomes" id="UP000681075">
    <property type="component" value="Unassembled WGS sequence"/>
</dbReference>
<sequence>MLSCLGVTAKLPPGDPGLLFKTPILNQTILIKEALLQRERHGGLEGARVATKLYLPFDGANPLEGGRTVFFGQRTFDAGMSELLDLSVDERRKALDFDKMVLRTLDELPTFAPFLLKDKLERAGLTCSPLYFEISDNEWNEIRRYIRDRFRLILDKVVGGHGTAAALERLIDALWDLQDTRALDNLSKAFGLPSLDSAEIFYSWKGVLYFAWEYARVKPRVHDMLRWFLDVPRILPRFAPALRPDVERAMLGLQAQLVTVLRAVEDELGEYEGAFNELFLDGKGSSRFTGFLRRSRTVFNSIGGGVGQLQHAAEIWDELTRGFPRRQANYETILELEVGVGDVVSRARTVN</sequence>
<dbReference type="AlphaFoldDB" id="A0A8S8XDK4"/>
<evidence type="ECO:0000313" key="2">
    <source>
        <dbReference type="Proteomes" id="UP000681075"/>
    </source>
</evidence>
<comment type="caution">
    <text evidence="1">The sequence shown here is derived from an EMBL/GenBank/DDBJ whole genome shotgun (WGS) entry which is preliminary data.</text>
</comment>
<name>A0A8S8XDK4_9PROT</name>
<protein>
    <submittedName>
        <fullName evidence="1">Uncharacterized protein</fullName>
    </submittedName>
</protein>
<accession>A0A8S8XDK4</accession>
<evidence type="ECO:0000313" key="1">
    <source>
        <dbReference type="EMBL" id="GIL39220.1"/>
    </source>
</evidence>
<gene>
    <name evidence="1" type="ORF">TMPK1_14570</name>
</gene>
<dbReference type="EMBL" id="BOPV01000001">
    <property type="protein sequence ID" value="GIL39220.1"/>
    <property type="molecule type" value="Genomic_DNA"/>
</dbReference>
<proteinExistence type="predicted"/>